<gene>
    <name evidence="2" type="ORF">PACLA_8A011237</name>
</gene>
<evidence type="ECO:0000313" key="3">
    <source>
        <dbReference type="Proteomes" id="UP001152795"/>
    </source>
</evidence>
<dbReference type="EMBL" id="CACRXK020000589">
    <property type="protein sequence ID" value="CAB3983216.1"/>
    <property type="molecule type" value="Genomic_DNA"/>
</dbReference>
<dbReference type="Proteomes" id="UP001152795">
    <property type="component" value="Unassembled WGS sequence"/>
</dbReference>
<keyword evidence="3" id="KW-1185">Reference proteome</keyword>
<sequence length="79" mass="8892">MKQAQEELSSGEHNIENVDEDGPCINMDIQLVELDNEEDTSSESDCNEETDIDLGEITETNLILKKAEKIKKPLIEDIT</sequence>
<dbReference type="AlphaFoldDB" id="A0A7D9HKZ4"/>
<feature type="region of interest" description="Disordered" evidence="1">
    <location>
        <begin position="1"/>
        <end position="23"/>
    </location>
</feature>
<name>A0A7D9HKZ4_PARCT</name>
<evidence type="ECO:0000256" key="1">
    <source>
        <dbReference type="SAM" id="MobiDB-lite"/>
    </source>
</evidence>
<proteinExistence type="predicted"/>
<reference evidence="2" key="1">
    <citation type="submission" date="2020-04" db="EMBL/GenBank/DDBJ databases">
        <authorList>
            <person name="Alioto T."/>
            <person name="Alioto T."/>
            <person name="Gomez Garrido J."/>
        </authorList>
    </citation>
    <scope>NUCLEOTIDE SEQUENCE</scope>
    <source>
        <strain evidence="2">A484AB</strain>
    </source>
</reference>
<accession>A0A7D9HKZ4</accession>
<protein>
    <submittedName>
        <fullName evidence="2">Uncharacterized protein</fullName>
    </submittedName>
</protein>
<comment type="caution">
    <text evidence="2">The sequence shown here is derived from an EMBL/GenBank/DDBJ whole genome shotgun (WGS) entry which is preliminary data.</text>
</comment>
<feature type="compositionally biased region" description="Polar residues" evidence="1">
    <location>
        <begin position="1"/>
        <end position="12"/>
    </location>
</feature>
<organism evidence="2 3">
    <name type="scientific">Paramuricea clavata</name>
    <name type="common">Red gorgonian</name>
    <name type="synonym">Violescent sea-whip</name>
    <dbReference type="NCBI Taxonomy" id="317549"/>
    <lineage>
        <taxon>Eukaryota</taxon>
        <taxon>Metazoa</taxon>
        <taxon>Cnidaria</taxon>
        <taxon>Anthozoa</taxon>
        <taxon>Octocorallia</taxon>
        <taxon>Malacalcyonacea</taxon>
        <taxon>Plexauridae</taxon>
        <taxon>Paramuricea</taxon>
    </lineage>
</organism>
<evidence type="ECO:0000313" key="2">
    <source>
        <dbReference type="EMBL" id="CAB3983216.1"/>
    </source>
</evidence>